<dbReference type="InterPro" id="IPR006283">
    <property type="entry name" value="ThiL-like"/>
</dbReference>
<protein>
    <recommendedName>
        <fullName evidence="1">Thiamine-monophosphate kinase</fullName>
        <shortName evidence="1">TMP kinase</shortName>
        <shortName evidence="1">Thiamine-phosphate kinase</shortName>
        <ecNumber evidence="1">2.7.4.16</ecNumber>
    </recommendedName>
</protein>
<dbReference type="NCBIfam" id="TIGR01379">
    <property type="entry name" value="thiL"/>
    <property type="match status" value="1"/>
</dbReference>
<gene>
    <name evidence="1" type="primary">thiL</name>
    <name evidence="3" type="ORF">BKD30_01965</name>
</gene>
<dbReference type="STRING" id="554083.BKD30_01965"/>
<evidence type="ECO:0000313" key="3">
    <source>
        <dbReference type="EMBL" id="OMH28343.1"/>
    </source>
</evidence>
<dbReference type="SUPFAM" id="SSF56042">
    <property type="entry name" value="PurM C-terminal domain-like"/>
    <property type="match status" value="1"/>
</dbReference>
<keyword evidence="1" id="KW-0547">Nucleotide-binding</keyword>
<dbReference type="SUPFAM" id="SSF55326">
    <property type="entry name" value="PurM N-terminal domain-like"/>
    <property type="match status" value="1"/>
</dbReference>
<dbReference type="Proteomes" id="UP000187085">
    <property type="component" value="Unassembled WGS sequence"/>
</dbReference>
<reference evidence="3 4" key="1">
    <citation type="submission" date="2016-12" db="EMBL/GenBank/DDBJ databases">
        <title>Draft genome of Tersicoccus phoenicis 1P05MA.</title>
        <authorList>
            <person name="Nakajima Y."/>
            <person name="Yoshizawa S."/>
            <person name="Nakamura K."/>
            <person name="Ogura Y."/>
            <person name="Hayashi T."/>
            <person name="Kogure K."/>
        </authorList>
    </citation>
    <scope>NUCLEOTIDE SEQUENCE [LARGE SCALE GENOMIC DNA]</scope>
    <source>
        <strain evidence="3 4">1p05MA</strain>
    </source>
</reference>
<keyword evidence="1" id="KW-0067">ATP-binding</keyword>
<proteinExistence type="inferred from homology"/>
<comment type="caution">
    <text evidence="3">The sequence shown here is derived from an EMBL/GenBank/DDBJ whole genome shotgun (WGS) entry which is preliminary data.</text>
</comment>
<feature type="domain" description="PurM-like N-terminal" evidence="2">
    <location>
        <begin position="20"/>
        <end position="139"/>
    </location>
</feature>
<dbReference type="Gene3D" id="3.30.1330.10">
    <property type="entry name" value="PurM-like, N-terminal domain"/>
    <property type="match status" value="1"/>
</dbReference>
<keyword evidence="1" id="KW-0460">Magnesium</keyword>
<name>A0A1R1LLE6_9MICC</name>
<feature type="binding site" evidence="1">
    <location>
        <begin position="122"/>
        <end position="123"/>
    </location>
    <ligand>
        <name>ATP</name>
        <dbReference type="ChEBI" id="CHEBI:30616"/>
    </ligand>
</feature>
<feature type="binding site" evidence="1">
    <location>
        <position position="22"/>
    </location>
    <ligand>
        <name>Mg(2+)</name>
        <dbReference type="ChEBI" id="CHEBI:18420"/>
        <label>4</label>
    </ligand>
</feature>
<comment type="pathway">
    <text evidence="1">Cofactor biosynthesis; thiamine diphosphate biosynthesis; thiamine diphosphate from thiamine phosphate: step 1/1.</text>
</comment>
<dbReference type="GO" id="GO:0000287">
    <property type="term" value="F:magnesium ion binding"/>
    <property type="evidence" value="ECO:0007669"/>
    <property type="project" value="UniProtKB-UniRule"/>
</dbReference>
<dbReference type="GO" id="GO:0009229">
    <property type="term" value="P:thiamine diphosphate biosynthetic process"/>
    <property type="evidence" value="ECO:0007669"/>
    <property type="project" value="UniProtKB-UniRule"/>
</dbReference>
<dbReference type="InterPro" id="IPR016188">
    <property type="entry name" value="PurM-like_N"/>
</dbReference>
<dbReference type="EC" id="2.7.4.16" evidence="1"/>
<comment type="miscellaneous">
    <text evidence="1">Reaction mechanism of ThiL seems to utilize a direct, inline transfer of the gamma-phosphate of ATP to TMP rather than a phosphorylated enzyme intermediate.</text>
</comment>
<dbReference type="InterPro" id="IPR036921">
    <property type="entry name" value="PurM-like_N_sf"/>
</dbReference>
<comment type="similarity">
    <text evidence="1">Belongs to the thiamine-monophosphate kinase family.</text>
</comment>
<feature type="binding site" evidence="1">
    <location>
        <position position="72"/>
    </location>
    <ligand>
        <name>Mg(2+)</name>
        <dbReference type="ChEBI" id="CHEBI:18420"/>
        <label>3</label>
    </ligand>
</feature>
<evidence type="ECO:0000313" key="4">
    <source>
        <dbReference type="Proteomes" id="UP000187085"/>
    </source>
</evidence>
<feature type="binding site" evidence="1">
    <location>
        <position position="225"/>
    </location>
    <ligand>
        <name>Mg(2+)</name>
        <dbReference type="ChEBI" id="CHEBI:18420"/>
        <label>5</label>
    </ligand>
</feature>
<comment type="function">
    <text evidence="1">Catalyzes the ATP-dependent phosphorylation of thiamine-monophosphate (TMP) to form thiamine-pyrophosphate (TPP), the active form of vitamin B1.</text>
</comment>
<dbReference type="InterPro" id="IPR036676">
    <property type="entry name" value="PurM-like_C_sf"/>
</dbReference>
<dbReference type="EMBL" id="MRDE01000009">
    <property type="protein sequence ID" value="OMH28343.1"/>
    <property type="molecule type" value="Genomic_DNA"/>
</dbReference>
<dbReference type="PANTHER" id="PTHR30270">
    <property type="entry name" value="THIAMINE-MONOPHOSPHATE KINASE"/>
    <property type="match status" value="1"/>
</dbReference>
<dbReference type="Pfam" id="PF00586">
    <property type="entry name" value="AIRS"/>
    <property type="match status" value="1"/>
</dbReference>
<dbReference type="AlphaFoldDB" id="A0A1R1LLE6"/>
<keyword evidence="1" id="KW-0479">Metal-binding</keyword>
<feature type="binding site" evidence="1">
    <location>
        <position position="123"/>
    </location>
    <ligand>
        <name>Mg(2+)</name>
        <dbReference type="ChEBI" id="CHEBI:18420"/>
        <label>1</label>
    </ligand>
</feature>
<feature type="binding site" evidence="1">
    <location>
        <position position="276"/>
    </location>
    <ligand>
        <name>substrate</name>
    </ligand>
</feature>
<keyword evidence="1" id="KW-0784">Thiamine biosynthesis</keyword>
<feature type="binding site" evidence="1">
    <location>
        <position position="45"/>
    </location>
    <ligand>
        <name>substrate</name>
    </ligand>
</feature>
<sequence>MLAAFLPRLPRGAHDDVGNGDDAAVLRIGDPRVVATVDTLVQDLDYRPVWPNGRVTRGHDVGFKGVAQNLSDLNAMAAYPIGLLVSLAMPADTPVDWVLSLADGIADAIHTLGAEGCSVAGGDLSGAREVVLTITALGRLDDAGPVLRSGARPGDEIAVIGRVGEAAAGLALLETAPESGSPPGAPAGAALFEELISAQLRPRPPLGAGAAAARAGAHALMDLSDGMLRDAERLARASGVRVDLDTARLAGFADRLAPAAALLGADPMHWCLAGGEDFGLLAAFTPGTVPAGFTAIGSVADGAAELLVDGRPSTTTGWDHFAA</sequence>
<feature type="binding site" evidence="1">
    <location>
        <position position="72"/>
    </location>
    <ligand>
        <name>Mg(2+)</name>
        <dbReference type="ChEBI" id="CHEBI:18420"/>
        <label>2</label>
    </ligand>
</feature>
<keyword evidence="4" id="KW-1185">Reference proteome</keyword>
<feature type="binding site" evidence="1">
    <location>
        <position position="38"/>
    </location>
    <ligand>
        <name>Mg(2+)</name>
        <dbReference type="ChEBI" id="CHEBI:18420"/>
        <label>2</label>
    </ligand>
</feature>
<comment type="catalytic activity">
    <reaction evidence="1">
        <text>thiamine phosphate + ATP = thiamine diphosphate + ADP</text>
        <dbReference type="Rhea" id="RHEA:15913"/>
        <dbReference type="ChEBI" id="CHEBI:30616"/>
        <dbReference type="ChEBI" id="CHEBI:37575"/>
        <dbReference type="ChEBI" id="CHEBI:58937"/>
        <dbReference type="ChEBI" id="CHEBI:456216"/>
        <dbReference type="EC" id="2.7.4.16"/>
    </reaction>
</comment>
<comment type="caution">
    <text evidence="1">Lacks conserved residue(s) required for the propagation of feature annotation.</text>
</comment>
<dbReference type="HAMAP" id="MF_02128">
    <property type="entry name" value="TMP_kinase"/>
    <property type="match status" value="1"/>
</dbReference>
<feature type="binding site" evidence="1">
    <location>
        <position position="148"/>
    </location>
    <ligand>
        <name>ATP</name>
        <dbReference type="ChEBI" id="CHEBI:30616"/>
    </ligand>
</feature>
<evidence type="ECO:0000256" key="1">
    <source>
        <dbReference type="HAMAP-Rule" id="MF_02128"/>
    </source>
</evidence>
<dbReference type="CDD" id="cd02194">
    <property type="entry name" value="ThiL"/>
    <property type="match status" value="1"/>
</dbReference>
<dbReference type="GO" id="GO:0009030">
    <property type="term" value="F:thiamine-phosphate kinase activity"/>
    <property type="evidence" value="ECO:0007669"/>
    <property type="project" value="UniProtKB-UniRule"/>
</dbReference>
<feature type="binding site" evidence="1">
    <location>
        <position position="36"/>
    </location>
    <ligand>
        <name>Mg(2+)</name>
        <dbReference type="ChEBI" id="CHEBI:18420"/>
        <label>4</label>
    </ligand>
</feature>
<feature type="binding site" evidence="1">
    <location>
        <position position="224"/>
    </location>
    <ligand>
        <name>ATP</name>
        <dbReference type="ChEBI" id="CHEBI:30616"/>
    </ligand>
</feature>
<keyword evidence="1 3" id="KW-0418">Kinase</keyword>
<feature type="binding site" evidence="1">
    <location>
        <position position="22"/>
    </location>
    <ligand>
        <name>Mg(2+)</name>
        <dbReference type="ChEBI" id="CHEBI:18420"/>
        <label>3</label>
    </ligand>
</feature>
<dbReference type="Gene3D" id="3.90.650.10">
    <property type="entry name" value="PurM-like C-terminal domain"/>
    <property type="match status" value="1"/>
</dbReference>
<evidence type="ECO:0000259" key="2">
    <source>
        <dbReference type="Pfam" id="PF00586"/>
    </source>
</evidence>
<dbReference type="PIRSF" id="PIRSF005303">
    <property type="entry name" value="Thiam_monoph_kin"/>
    <property type="match status" value="1"/>
</dbReference>
<feature type="binding site" evidence="1">
    <location>
        <position position="72"/>
    </location>
    <ligand>
        <name>Mg(2+)</name>
        <dbReference type="ChEBI" id="CHEBI:18420"/>
        <label>4</label>
    </ligand>
</feature>
<dbReference type="GO" id="GO:0005524">
    <property type="term" value="F:ATP binding"/>
    <property type="evidence" value="ECO:0007669"/>
    <property type="project" value="UniProtKB-UniRule"/>
</dbReference>
<dbReference type="PANTHER" id="PTHR30270:SF0">
    <property type="entry name" value="THIAMINE-MONOPHOSPHATE KINASE"/>
    <property type="match status" value="1"/>
</dbReference>
<accession>A0A1R1LLE6</accession>
<dbReference type="GO" id="GO:0009228">
    <property type="term" value="P:thiamine biosynthetic process"/>
    <property type="evidence" value="ECO:0007669"/>
    <property type="project" value="UniProtKB-KW"/>
</dbReference>
<feature type="binding site" evidence="1">
    <location>
        <position position="318"/>
    </location>
    <ligand>
        <name>substrate</name>
    </ligand>
</feature>
<feature type="binding site" evidence="1">
    <location>
        <position position="222"/>
    </location>
    <ligand>
        <name>Mg(2+)</name>
        <dbReference type="ChEBI" id="CHEBI:18420"/>
        <label>3</label>
    </ligand>
</feature>
<organism evidence="3 4">
    <name type="scientific">Tersicoccus phoenicis</name>
    <dbReference type="NCBI Taxonomy" id="554083"/>
    <lineage>
        <taxon>Bacteria</taxon>
        <taxon>Bacillati</taxon>
        <taxon>Actinomycetota</taxon>
        <taxon>Actinomycetes</taxon>
        <taxon>Micrococcales</taxon>
        <taxon>Micrococcaceae</taxon>
        <taxon>Tersicoccus</taxon>
    </lineage>
</organism>
<keyword evidence="1" id="KW-0808">Transferase</keyword>
<dbReference type="UniPathway" id="UPA00060">
    <property type="reaction ID" value="UER00142"/>
</dbReference>
<feature type="binding site" evidence="1">
    <location>
        <position position="38"/>
    </location>
    <ligand>
        <name>Mg(2+)</name>
        <dbReference type="ChEBI" id="CHEBI:18420"/>
        <label>1</label>
    </ligand>
</feature>